<sequence length="342" mass="37216">MVGMRDVAKAAGVSLSTVSLVVNNTGYVSADMRAKVEASMRELNYIPNELARNLYHDRTNTIGVIVPTISHPFFATLMAALQREFAALGLRTMLCSTADARNGEAEYVDMLRRHMMDGIVMAAHTEHTEDYWASIDRPVVAFDRRLGGAIPSVESDHEQGGRLIAEHLIASGARHVVTVGGPRSQFEGLGEKATFPTSRYHLTMERLVEQAGMRWDYMDAGSVSDLGSHARAARSIFDRFPDADAIVGSDVVAAYAVQEALRRGIRIPEDLQIIAYDGTYMADAAGLRLSAVCQDMDALARRVAERMERGIARNGSSNADATADEPLDALVPVTFVAGKTTR</sequence>
<evidence type="ECO:0000313" key="6">
    <source>
        <dbReference type="EMBL" id="NMM94949.1"/>
    </source>
</evidence>
<evidence type="ECO:0000256" key="4">
    <source>
        <dbReference type="ARBA" id="ARBA00023163"/>
    </source>
</evidence>
<dbReference type="InterPro" id="IPR001761">
    <property type="entry name" value="Peripla_BP/Lac1_sug-bd_dom"/>
</dbReference>
<name>A0A7Y0ER70_9BIFI</name>
<protein>
    <submittedName>
        <fullName evidence="6">LacI-type transcriptional regulator</fullName>
    </submittedName>
</protein>
<comment type="caution">
    <text evidence="6">The sequence shown here is derived from an EMBL/GenBank/DDBJ whole genome shotgun (WGS) entry which is preliminary data.</text>
</comment>
<dbReference type="SUPFAM" id="SSF47413">
    <property type="entry name" value="lambda repressor-like DNA-binding domains"/>
    <property type="match status" value="1"/>
</dbReference>
<dbReference type="CDD" id="cd01392">
    <property type="entry name" value="HTH_LacI"/>
    <property type="match status" value="1"/>
</dbReference>
<dbReference type="SMART" id="SM00354">
    <property type="entry name" value="HTH_LACI"/>
    <property type="match status" value="1"/>
</dbReference>
<keyword evidence="2" id="KW-0805">Transcription regulation</keyword>
<keyword evidence="1" id="KW-0678">Repressor</keyword>
<keyword evidence="3" id="KW-0238">DNA-binding</keyword>
<dbReference type="PROSITE" id="PS00356">
    <property type="entry name" value="HTH_LACI_1"/>
    <property type="match status" value="1"/>
</dbReference>
<feature type="domain" description="HTH lacI-type" evidence="5">
    <location>
        <begin position="2"/>
        <end position="56"/>
    </location>
</feature>
<accession>A0A7Y0ER70</accession>
<dbReference type="Gene3D" id="1.10.260.40">
    <property type="entry name" value="lambda repressor-like DNA-binding domains"/>
    <property type="match status" value="1"/>
</dbReference>
<keyword evidence="4" id="KW-0804">Transcription</keyword>
<evidence type="ECO:0000256" key="2">
    <source>
        <dbReference type="ARBA" id="ARBA00023015"/>
    </source>
</evidence>
<dbReference type="Proteomes" id="UP000532194">
    <property type="component" value="Unassembled WGS sequence"/>
</dbReference>
<dbReference type="InterPro" id="IPR000843">
    <property type="entry name" value="HTH_LacI"/>
</dbReference>
<dbReference type="PANTHER" id="PTHR30146">
    <property type="entry name" value="LACI-RELATED TRANSCRIPTIONAL REPRESSOR"/>
    <property type="match status" value="1"/>
</dbReference>
<dbReference type="AlphaFoldDB" id="A0A7Y0ER70"/>
<keyword evidence="7" id="KW-1185">Reference proteome</keyword>
<dbReference type="CDD" id="cd06291">
    <property type="entry name" value="PBP1_Qymf-like"/>
    <property type="match status" value="1"/>
</dbReference>
<dbReference type="Pfam" id="PF00356">
    <property type="entry name" value="LacI"/>
    <property type="match status" value="1"/>
</dbReference>
<reference evidence="6 7" key="1">
    <citation type="submission" date="2020-02" db="EMBL/GenBank/DDBJ databases">
        <title>Characterization of phylogenetic diversity of novel bifidobacterial species isolated in Czech ZOOs.</title>
        <authorList>
            <person name="Lugli G.A."/>
            <person name="Vera N.B."/>
            <person name="Ventura M."/>
        </authorList>
    </citation>
    <scope>NUCLEOTIDE SEQUENCE [LARGE SCALE GENOMIC DNA]</scope>
    <source>
        <strain evidence="6 7">DSM 109957</strain>
    </source>
</reference>
<dbReference type="InterPro" id="IPR028082">
    <property type="entry name" value="Peripla_BP_I"/>
</dbReference>
<dbReference type="EMBL" id="JAAIII010000007">
    <property type="protein sequence ID" value="NMM94949.1"/>
    <property type="molecule type" value="Genomic_DNA"/>
</dbReference>
<gene>
    <name evidence="6" type="ORF">G1C95_2137</name>
</gene>
<evidence type="ECO:0000313" key="7">
    <source>
        <dbReference type="Proteomes" id="UP000532194"/>
    </source>
</evidence>
<dbReference type="Gene3D" id="3.40.50.2300">
    <property type="match status" value="2"/>
</dbReference>
<dbReference type="GO" id="GO:0003700">
    <property type="term" value="F:DNA-binding transcription factor activity"/>
    <property type="evidence" value="ECO:0007669"/>
    <property type="project" value="TreeGrafter"/>
</dbReference>
<dbReference type="InterPro" id="IPR010982">
    <property type="entry name" value="Lambda_DNA-bd_dom_sf"/>
</dbReference>
<dbReference type="SUPFAM" id="SSF53822">
    <property type="entry name" value="Periplasmic binding protein-like I"/>
    <property type="match status" value="1"/>
</dbReference>
<dbReference type="Pfam" id="PF00532">
    <property type="entry name" value="Peripla_BP_1"/>
    <property type="match status" value="1"/>
</dbReference>
<evidence type="ECO:0000259" key="5">
    <source>
        <dbReference type="PROSITE" id="PS50932"/>
    </source>
</evidence>
<dbReference type="RefSeq" id="WP_169172958.1">
    <property type="nucleotide sequence ID" value="NZ_JAAIII010000007.1"/>
</dbReference>
<evidence type="ECO:0000256" key="3">
    <source>
        <dbReference type="ARBA" id="ARBA00023125"/>
    </source>
</evidence>
<evidence type="ECO:0000256" key="1">
    <source>
        <dbReference type="ARBA" id="ARBA00022491"/>
    </source>
</evidence>
<dbReference type="PROSITE" id="PS50932">
    <property type="entry name" value="HTH_LACI_2"/>
    <property type="match status" value="1"/>
</dbReference>
<dbReference type="PANTHER" id="PTHR30146:SF95">
    <property type="entry name" value="RIBOSE OPERON REPRESSOR"/>
    <property type="match status" value="1"/>
</dbReference>
<proteinExistence type="predicted"/>
<dbReference type="GO" id="GO:0000976">
    <property type="term" value="F:transcription cis-regulatory region binding"/>
    <property type="evidence" value="ECO:0007669"/>
    <property type="project" value="TreeGrafter"/>
</dbReference>
<organism evidence="6 7">
    <name type="scientific">Bifidobacterium oedipodis</name>
    <dbReference type="NCBI Taxonomy" id="2675322"/>
    <lineage>
        <taxon>Bacteria</taxon>
        <taxon>Bacillati</taxon>
        <taxon>Actinomycetota</taxon>
        <taxon>Actinomycetes</taxon>
        <taxon>Bifidobacteriales</taxon>
        <taxon>Bifidobacteriaceae</taxon>
        <taxon>Bifidobacterium</taxon>
    </lineage>
</organism>